<dbReference type="AlphaFoldDB" id="A0A4Q0YNL7"/>
<comment type="caution">
    <text evidence="2">The sequence shown here is derived from an EMBL/GenBank/DDBJ whole genome shotgun (WGS) entry which is preliminary data.</text>
</comment>
<dbReference type="RefSeq" id="WP_129123851.1">
    <property type="nucleotide sequence ID" value="NZ_PEIB01000036.1"/>
</dbReference>
<evidence type="ECO:0008006" key="4">
    <source>
        <dbReference type="Google" id="ProtNLM"/>
    </source>
</evidence>
<evidence type="ECO:0000313" key="3">
    <source>
        <dbReference type="Proteomes" id="UP000290287"/>
    </source>
</evidence>
<evidence type="ECO:0000313" key="2">
    <source>
        <dbReference type="EMBL" id="RXJ71544.1"/>
    </source>
</evidence>
<feature type="transmembrane region" description="Helical" evidence="1">
    <location>
        <begin position="92"/>
        <end position="114"/>
    </location>
</feature>
<keyword evidence="1" id="KW-1133">Transmembrane helix</keyword>
<feature type="transmembrane region" description="Helical" evidence="1">
    <location>
        <begin position="126"/>
        <end position="145"/>
    </location>
</feature>
<reference evidence="2 3" key="1">
    <citation type="submission" date="2017-10" db="EMBL/GenBank/DDBJ databases">
        <title>Nyctiphanis sp. nov., isolated from the stomach of the euphausiid Nyctiphanes simplex (Hansen, 1911) in the Gulf of California.</title>
        <authorList>
            <person name="Gomez-Gil B."/>
            <person name="Aguilar-Mendez M."/>
            <person name="Lopez-Cortes A."/>
            <person name="Gomez-Gutierrez J."/>
            <person name="Roque A."/>
            <person name="Lang E."/>
            <person name="Gonzalez-Castillo A."/>
        </authorList>
    </citation>
    <scope>NUCLEOTIDE SEQUENCE [LARGE SCALE GENOMIC DNA]</scope>
    <source>
        <strain evidence="2 3">CAIM 600</strain>
    </source>
</reference>
<keyword evidence="3" id="KW-1185">Reference proteome</keyword>
<sequence length="151" mass="16739">MSTQKSGLKLIASLEALKGVVSLLVGFGIHELAGQNIQAFLENLLRHCHLNPANELPGLLLEKAAILTPSNLNLVVIGALIYAAIRLIEAYGLWFGLLWTEWFALVSGAIYVPFEVYEVFDQQNVLSVIVLGINLAVVYYMYLLVRKPKQE</sequence>
<proteinExistence type="predicted"/>
<accession>A0A4Q0YNL7</accession>
<evidence type="ECO:0000256" key="1">
    <source>
        <dbReference type="SAM" id="Phobius"/>
    </source>
</evidence>
<gene>
    <name evidence="2" type="ORF">CS022_20840</name>
</gene>
<dbReference type="Proteomes" id="UP000290287">
    <property type="component" value="Unassembled WGS sequence"/>
</dbReference>
<dbReference type="Pfam" id="PF09900">
    <property type="entry name" value="DUF2127"/>
    <property type="match status" value="1"/>
</dbReference>
<name>A0A4Q0YNL7_9GAMM</name>
<keyword evidence="1" id="KW-0812">Transmembrane</keyword>
<dbReference type="EMBL" id="PEIB01000036">
    <property type="protein sequence ID" value="RXJ71544.1"/>
    <property type="molecule type" value="Genomic_DNA"/>
</dbReference>
<organism evidence="2 3">
    <name type="scientific">Veronia nyctiphanis</name>
    <dbReference type="NCBI Taxonomy" id="1278244"/>
    <lineage>
        <taxon>Bacteria</taxon>
        <taxon>Pseudomonadati</taxon>
        <taxon>Pseudomonadota</taxon>
        <taxon>Gammaproteobacteria</taxon>
        <taxon>Vibrionales</taxon>
        <taxon>Vibrionaceae</taxon>
        <taxon>Veronia</taxon>
    </lineage>
</organism>
<dbReference type="OrthoDB" id="121772at2"/>
<dbReference type="InterPro" id="IPR021125">
    <property type="entry name" value="DUF2127"/>
</dbReference>
<keyword evidence="1" id="KW-0472">Membrane</keyword>
<protein>
    <recommendedName>
        <fullName evidence="4">DUF2127 domain-containing protein</fullName>
    </recommendedName>
</protein>
<feature type="transmembrane region" description="Helical" evidence="1">
    <location>
        <begin position="64"/>
        <end position="85"/>
    </location>
</feature>